<evidence type="ECO:0008006" key="3">
    <source>
        <dbReference type="Google" id="ProtNLM"/>
    </source>
</evidence>
<dbReference type="Proteomes" id="UP000245698">
    <property type="component" value="Unassembled WGS sequence"/>
</dbReference>
<reference evidence="2" key="1">
    <citation type="submission" date="2016-12" db="EMBL/GenBank/DDBJ databases">
        <authorList>
            <person name="Brunel B."/>
        </authorList>
    </citation>
    <scope>NUCLEOTIDE SEQUENCE [LARGE SCALE GENOMIC DNA]</scope>
</reference>
<proteinExistence type="predicted"/>
<dbReference type="Gene3D" id="6.10.250.730">
    <property type="match status" value="1"/>
</dbReference>
<name>A0A2P9API2_9HYPH</name>
<dbReference type="AlphaFoldDB" id="A0A2P9API2"/>
<sequence>MATFWFSPPVFVKTELVGVSYACNNVRGASEQLLKWPKRGPKWHRASALCLAAWRVRRSTPRKSEVPSRLPLRRPRCLFPTRWMGDHGKVCESGVASRIIITIV</sequence>
<dbReference type="EMBL" id="FUIG01000041">
    <property type="protein sequence ID" value="SJM33077.1"/>
    <property type="molecule type" value="Genomic_DNA"/>
</dbReference>
<organism evidence="1 2">
    <name type="scientific">Mesorhizobium delmotii</name>
    <dbReference type="NCBI Taxonomy" id="1631247"/>
    <lineage>
        <taxon>Bacteria</taxon>
        <taxon>Pseudomonadati</taxon>
        <taxon>Pseudomonadota</taxon>
        <taxon>Alphaproteobacteria</taxon>
        <taxon>Hyphomicrobiales</taxon>
        <taxon>Phyllobacteriaceae</taxon>
        <taxon>Mesorhizobium</taxon>
    </lineage>
</organism>
<gene>
    <name evidence="1" type="ORF">BQ8482_330212</name>
</gene>
<evidence type="ECO:0000313" key="1">
    <source>
        <dbReference type="EMBL" id="SJM33077.1"/>
    </source>
</evidence>
<protein>
    <recommendedName>
        <fullName evidence="3">DUF982 domain-containing protein</fullName>
    </recommendedName>
</protein>
<evidence type="ECO:0000313" key="2">
    <source>
        <dbReference type="Proteomes" id="UP000245698"/>
    </source>
</evidence>
<keyword evidence="2" id="KW-1185">Reference proteome</keyword>
<accession>A0A2P9API2</accession>